<evidence type="ECO:0000256" key="12">
    <source>
        <dbReference type="ARBA" id="ARBA00022989"/>
    </source>
</evidence>
<dbReference type="Pfam" id="PF00512">
    <property type="entry name" value="HisKA"/>
    <property type="match status" value="1"/>
</dbReference>
<evidence type="ECO:0000256" key="13">
    <source>
        <dbReference type="ARBA" id="ARBA00023012"/>
    </source>
</evidence>
<keyword evidence="12 18" id="KW-1133">Transmembrane helix</keyword>
<dbReference type="CDD" id="cd00082">
    <property type="entry name" value="HisKA"/>
    <property type="match status" value="1"/>
</dbReference>
<evidence type="ECO:0000256" key="4">
    <source>
        <dbReference type="ARBA" id="ARBA00022475"/>
    </source>
</evidence>
<evidence type="ECO:0000259" key="19">
    <source>
        <dbReference type="PROSITE" id="PS50109"/>
    </source>
</evidence>
<accession>A0A9X2HT89</accession>
<dbReference type="SUPFAM" id="SSF47384">
    <property type="entry name" value="Homodimeric domain of signal transducing histidine kinase"/>
    <property type="match status" value="1"/>
</dbReference>
<dbReference type="InterPro" id="IPR004358">
    <property type="entry name" value="Sig_transdc_His_kin-like_C"/>
</dbReference>
<organism evidence="20 21">
    <name type="scientific">Sphingomonas liriopis</name>
    <dbReference type="NCBI Taxonomy" id="2949094"/>
    <lineage>
        <taxon>Bacteria</taxon>
        <taxon>Pseudomonadati</taxon>
        <taxon>Pseudomonadota</taxon>
        <taxon>Alphaproteobacteria</taxon>
        <taxon>Sphingomonadales</taxon>
        <taxon>Sphingomonadaceae</taxon>
        <taxon>Sphingomonas</taxon>
    </lineage>
</organism>
<dbReference type="GO" id="GO:0005524">
    <property type="term" value="F:ATP binding"/>
    <property type="evidence" value="ECO:0007669"/>
    <property type="project" value="UniProtKB-KW"/>
</dbReference>
<evidence type="ECO:0000256" key="16">
    <source>
        <dbReference type="ARBA" id="ARBA00073143"/>
    </source>
</evidence>
<keyword evidence="21" id="KW-1185">Reference proteome</keyword>
<dbReference type="FunFam" id="1.10.287.130:FF:000049">
    <property type="entry name" value="C4-dicarboxylate transport sensor protein DctB"/>
    <property type="match status" value="1"/>
</dbReference>
<dbReference type="Gene3D" id="3.30.565.10">
    <property type="entry name" value="Histidine kinase-like ATPase, C-terminal domain"/>
    <property type="match status" value="1"/>
</dbReference>
<feature type="coiled-coil region" evidence="17">
    <location>
        <begin position="332"/>
        <end position="366"/>
    </location>
</feature>
<dbReference type="EC" id="2.7.13.3" evidence="3"/>
<dbReference type="PANTHER" id="PTHR43065:SF46">
    <property type="entry name" value="C4-DICARBOXYLATE TRANSPORT SENSOR PROTEIN DCTB"/>
    <property type="match status" value="1"/>
</dbReference>
<evidence type="ECO:0000256" key="10">
    <source>
        <dbReference type="ARBA" id="ARBA00022777"/>
    </source>
</evidence>
<evidence type="ECO:0000256" key="15">
    <source>
        <dbReference type="ARBA" id="ARBA00059004"/>
    </source>
</evidence>
<dbReference type="InterPro" id="IPR017055">
    <property type="entry name" value="Sig_transdc_His_kinase_DctB"/>
</dbReference>
<evidence type="ECO:0000256" key="18">
    <source>
        <dbReference type="SAM" id="Phobius"/>
    </source>
</evidence>
<dbReference type="GO" id="GO:0000155">
    <property type="term" value="F:phosphorelay sensor kinase activity"/>
    <property type="evidence" value="ECO:0007669"/>
    <property type="project" value="InterPro"/>
</dbReference>
<dbReference type="SMART" id="SM00388">
    <property type="entry name" value="HisKA"/>
    <property type="match status" value="1"/>
</dbReference>
<protein>
    <recommendedName>
        <fullName evidence="16">C4-dicarboxylate transport sensor protein DctB</fullName>
        <ecNumber evidence="3">2.7.13.3</ecNumber>
    </recommendedName>
</protein>
<dbReference type="AlphaFoldDB" id="A0A9X2HT89"/>
<evidence type="ECO:0000256" key="11">
    <source>
        <dbReference type="ARBA" id="ARBA00022840"/>
    </source>
</evidence>
<dbReference type="Gene3D" id="3.30.450.20">
    <property type="entry name" value="PAS domain"/>
    <property type="match status" value="2"/>
</dbReference>
<evidence type="ECO:0000256" key="8">
    <source>
        <dbReference type="ARBA" id="ARBA00022692"/>
    </source>
</evidence>
<dbReference type="SUPFAM" id="SSF55874">
    <property type="entry name" value="ATPase domain of HSP90 chaperone/DNA topoisomerase II/histidine kinase"/>
    <property type="match status" value="1"/>
</dbReference>
<keyword evidence="5" id="KW-0997">Cell inner membrane</keyword>
<dbReference type="SUPFAM" id="SSF103190">
    <property type="entry name" value="Sensory domain-like"/>
    <property type="match status" value="1"/>
</dbReference>
<reference evidence="20" key="1">
    <citation type="submission" date="2022-05" db="EMBL/GenBank/DDBJ databases">
        <title>Sphingomonas sp. strain RP10 Genome sequencing and assembly.</title>
        <authorList>
            <person name="Kim I."/>
        </authorList>
    </citation>
    <scope>NUCLEOTIDE SEQUENCE</scope>
    <source>
        <strain evidence="20">RP10</strain>
    </source>
</reference>
<gene>
    <name evidence="20" type="ORF">M9979_11385</name>
</gene>
<dbReference type="InterPro" id="IPR005467">
    <property type="entry name" value="His_kinase_dom"/>
</dbReference>
<feature type="transmembrane region" description="Helical" evidence="18">
    <location>
        <begin position="290"/>
        <end position="309"/>
    </location>
</feature>
<evidence type="ECO:0000256" key="17">
    <source>
        <dbReference type="SAM" id="Coils"/>
    </source>
</evidence>
<dbReference type="RefSeq" id="WP_254289471.1">
    <property type="nucleotide sequence ID" value="NZ_JAMLDY010000012.1"/>
</dbReference>
<dbReference type="Proteomes" id="UP001139486">
    <property type="component" value="Unassembled WGS sequence"/>
</dbReference>
<evidence type="ECO:0000256" key="2">
    <source>
        <dbReference type="ARBA" id="ARBA00004429"/>
    </source>
</evidence>
<dbReference type="PROSITE" id="PS50109">
    <property type="entry name" value="HIS_KIN"/>
    <property type="match status" value="1"/>
</dbReference>
<dbReference type="InterPro" id="IPR029151">
    <property type="entry name" value="Sensor-like_sf"/>
</dbReference>
<keyword evidence="4" id="KW-1003">Cell membrane</keyword>
<evidence type="ECO:0000256" key="7">
    <source>
        <dbReference type="ARBA" id="ARBA00022679"/>
    </source>
</evidence>
<proteinExistence type="predicted"/>
<evidence type="ECO:0000256" key="3">
    <source>
        <dbReference type="ARBA" id="ARBA00012438"/>
    </source>
</evidence>
<dbReference type="GO" id="GO:0005886">
    <property type="term" value="C:plasma membrane"/>
    <property type="evidence" value="ECO:0007669"/>
    <property type="project" value="UniProtKB-SubCell"/>
</dbReference>
<keyword evidence="14 18" id="KW-0472">Membrane</keyword>
<evidence type="ECO:0000256" key="6">
    <source>
        <dbReference type="ARBA" id="ARBA00022553"/>
    </source>
</evidence>
<dbReference type="PANTHER" id="PTHR43065">
    <property type="entry name" value="SENSOR HISTIDINE KINASE"/>
    <property type="match status" value="1"/>
</dbReference>
<keyword evidence="7" id="KW-0808">Transferase</keyword>
<keyword evidence="10" id="KW-0418">Kinase</keyword>
<dbReference type="InterPro" id="IPR036097">
    <property type="entry name" value="HisK_dim/P_sf"/>
</dbReference>
<evidence type="ECO:0000256" key="1">
    <source>
        <dbReference type="ARBA" id="ARBA00000085"/>
    </source>
</evidence>
<name>A0A9X2HT89_9SPHN</name>
<dbReference type="InterPro" id="IPR003661">
    <property type="entry name" value="HisK_dim/P_dom"/>
</dbReference>
<dbReference type="SMART" id="SM00387">
    <property type="entry name" value="HATPase_c"/>
    <property type="match status" value="1"/>
</dbReference>
<evidence type="ECO:0000256" key="14">
    <source>
        <dbReference type="ARBA" id="ARBA00023136"/>
    </source>
</evidence>
<dbReference type="Gene3D" id="6.10.250.3020">
    <property type="match status" value="1"/>
</dbReference>
<keyword evidence="6" id="KW-0597">Phosphoprotein</keyword>
<comment type="function">
    <text evidence="15">Member of the two-component regulatory system DctB/DctD involved in the transport of C4-dicarboxylates. DctB functions as a membrane-associated protein kinase that phosphorylates DctD in response to environmental signals.</text>
</comment>
<dbReference type="Pfam" id="PF02518">
    <property type="entry name" value="HATPase_c"/>
    <property type="match status" value="1"/>
</dbReference>
<dbReference type="PRINTS" id="PR00344">
    <property type="entry name" value="BCTRLSENSOR"/>
</dbReference>
<sequence length="585" mass="62619">MARTHRLGWLLVALVVLAFALVLGSSWADAVARGVATREAATLARAHRGLLASELQKFRLLPLVLTEYPDVGGALAGDAAAVRRLDATFELLAARTDAAVLYAIDARGRAVASSNWRLPTSFVGQDYTFRRYFNEAMRRGRSELFALGSVSGRPGLFLAQRVDADGRPLGVIVVKVEFDRLERAWAQSSGATIVADAQGVILVTSVPGWRFHPVRPLDPRLLADLRRSRQFGASPPADPPFALDGRDVTIRQGRQAIRYRAAAVEAPIAGARLLHFAPLAPALVAARSRALLWGLGLLLLAVLGGGIAWRAAAQRRATVALERAVALRTAELRDANAQLRVESEERAEADRRFRAAREELAQANRLGSLGQITAGVAHEINQPLAAIRTFAENGAILLDRDAPDRVRENLGRIVALTERIGAITGELRAFARRRTPSRGAPTLGEAIEGTLMLIGDRARGIVVDAVPVEVRDVRVSADRIRLEQILVNLIQNALDAVADREARQVTIAAAPDGAGQVVVRVADTGGGIDPSLADTLFTPFASAKPEGLGLGLAIARDIAREFGGELALERSTATGVTFALTLRCA</sequence>
<evidence type="ECO:0000256" key="5">
    <source>
        <dbReference type="ARBA" id="ARBA00022519"/>
    </source>
</evidence>
<dbReference type="Gene3D" id="1.10.287.130">
    <property type="match status" value="1"/>
</dbReference>
<evidence type="ECO:0000256" key="9">
    <source>
        <dbReference type="ARBA" id="ARBA00022741"/>
    </source>
</evidence>
<keyword evidence="13" id="KW-0902">Two-component regulatory system</keyword>
<comment type="subcellular location">
    <subcellularLocation>
        <location evidence="2">Cell inner membrane</location>
        <topology evidence="2">Multi-pass membrane protein</topology>
    </subcellularLocation>
</comment>
<keyword evidence="11 20" id="KW-0067">ATP-binding</keyword>
<comment type="catalytic activity">
    <reaction evidence="1">
        <text>ATP + protein L-histidine = ADP + protein N-phospho-L-histidine.</text>
        <dbReference type="EC" id="2.7.13.3"/>
    </reaction>
</comment>
<dbReference type="InterPro" id="IPR036890">
    <property type="entry name" value="HATPase_C_sf"/>
</dbReference>
<evidence type="ECO:0000313" key="21">
    <source>
        <dbReference type="Proteomes" id="UP001139486"/>
    </source>
</evidence>
<dbReference type="PIRSF" id="PIRSF036431">
    <property type="entry name" value="STHK_DctB"/>
    <property type="match status" value="1"/>
</dbReference>
<keyword evidence="9" id="KW-0547">Nucleotide-binding</keyword>
<evidence type="ECO:0000313" key="20">
    <source>
        <dbReference type="EMBL" id="MCP3735472.1"/>
    </source>
</evidence>
<comment type="caution">
    <text evidence="20">The sequence shown here is derived from an EMBL/GenBank/DDBJ whole genome shotgun (WGS) entry which is preliminary data.</text>
</comment>
<dbReference type="EMBL" id="JAMLDY010000012">
    <property type="protein sequence ID" value="MCP3735472.1"/>
    <property type="molecule type" value="Genomic_DNA"/>
</dbReference>
<keyword evidence="17" id="KW-0175">Coiled coil</keyword>
<feature type="domain" description="Histidine kinase" evidence="19">
    <location>
        <begin position="375"/>
        <end position="585"/>
    </location>
</feature>
<dbReference type="InterPro" id="IPR003594">
    <property type="entry name" value="HATPase_dom"/>
</dbReference>
<keyword evidence="8 18" id="KW-0812">Transmembrane</keyword>